<keyword evidence="1" id="KW-0479">Metal-binding</keyword>
<keyword evidence="2 4" id="KW-0863">Zinc-finger</keyword>
<evidence type="ECO:0000313" key="8">
    <source>
        <dbReference type="Proteomes" id="UP000316621"/>
    </source>
</evidence>
<dbReference type="Proteomes" id="UP000316621">
    <property type="component" value="Chromosome 8"/>
</dbReference>
<dbReference type="PANTHER" id="PTHR37393:SF1">
    <property type="entry name" value="AT-RICH INTERACTIVE DOMAIN-CONTAINING PROTEIN 1A-LIKE"/>
    <property type="match status" value="1"/>
</dbReference>
<feature type="compositionally biased region" description="Polar residues" evidence="5">
    <location>
        <begin position="591"/>
        <end position="605"/>
    </location>
</feature>
<keyword evidence="3" id="KW-0862">Zinc</keyword>
<dbReference type="PROSITE" id="PS00518">
    <property type="entry name" value="ZF_RING_1"/>
    <property type="match status" value="1"/>
</dbReference>
<dbReference type="InterPro" id="IPR017907">
    <property type="entry name" value="Znf_RING_CS"/>
</dbReference>
<sequence>MGFDNECILNIQSLAGEYFCPVCRLLVYPSEALQSQCTHLYCKPCLSYVVGTTKACPYDGYLVTEADSKPLIESNKALAETIEKIAVHCLYHRSGCTWQGSLSECTAHCAGCTFGNSPVVCNRCGTQIVHRQVQEHAQSCPGVQPQPQQPDSTQDATAASTVVAIAQQNQAASQQNQAATKAGIPASQAQSTQVAATVAPASGQDQSKVMTSAQPQAAVTSAPTPEQWYQQQQQHYQQYYQNYPGYDPYQQQYQHYVPYQQAHPATVQGLQQPQPQPQVRPQAQSQQPQLQSQSQPQVHPQMQQMSSRPPIQGQPHSQFYPQARPQPQAHPAQLQPQPYMQQRPQVPHSQLPLPQSQPLSQPIPQSQPHMHAQSQMQPQVPIQPPPHSLPQPHSQHPHVLTQHPPAQAVTGHQSYPQAQPYQKVLPGALPQLPHHIHPQQGITQQPTVMRPPQARAPMQHPQASPSLLPPQGQRPNMLPVQQHPVRPQIHHPGQGIQHHPGMPTLQQQPAPQQNQQLQGHLPHPQAFPGQTPGLVQNQSHLPGPFLQHQAMQPQIRAQGPPASFQQNNPTAFGMQPHQSQNHAGRPMVPNSGVSHQKFQQSTGGTAQPKPVQPNGVQPASSQSYPPGANTQAQSPSVPVSKKVEPIRETGSQNNDAKEVAPSRELAGGTKDPSVPNGLQGDKLIALPEERYTKVPEDGYNQLSEERFKPFSGEPNRHIADQREFDEDLKQFPRAGHLDAERFPGYESYPSSSRPLDRGPYGNHDVGPKLDGPSGAGSRLPPYHSANPSARTMMPVGFPNENMGRKGDPAVAHPDFLRPYESGRHMPPPRSPGREFPRFISDGIDGRDPHVFGERYKSYLPSDGSEFQESRYPQLPGHLRRGVHDGTDILRGVEPGGPRHFSNHMHMGEPAGFDPFPNHLRMGGPGNLPPDMLGEVGHGRIGNIGYNGGFPFTEHQIDSGYYHPEEESFDQSRKRKQGSMGWCRICKVDCQTVEGLEAHSQTRDHQKMAMDMVLNIKKNSAKKQKLSSDDNISHEDTNKSRKGNFDNRGNKH</sequence>
<protein>
    <recommendedName>
        <fullName evidence="6">RING-type domain-containing protein</fullName>
    </recommendedName>
</protein>
<feature type="region of interest" description="Disordered" evidence="5">
    <location>
        <begin position="735"/>
        <end position="789"/>
    </location>
</feature>
<evidence type="ECO:0000313" key="7">
    <source>
        <dbReference type="EMBL" id="RZC73398.1"/>
    </source>
</evidence>
<dbReference type="CDD" id="cd16449">
    <property type="entry name" value="RING-HC"/>
    <property type="match status" value="1"/>
</dbReference>
<organism evidence="7 8">
    <name type="scientific">Papaver somniferum</name>
    <name type="common">Opium poppy</name>
    <dbReference type="NCBI Taxonomy" id="3469"/>
    <lineage>
        <taxon>Eukaryota</taxon>
        <taxon>Viridiplantae</taxon>
        <taxon>Streptophyta</taxon>
        <taxon>Embryophyta</taxon>
        <taxon>Tracheophyta</taxon>
        <taxon>Spermatophyta</taxon>
        <taxon>Magnoliopsida</taxon>
        <taxon>Ranunculales</taxon>
        <taxon>Papaveraceae</taxon>
        <taxon>Papaveroideae</taxon>
        <taxon>Papaver</taxon>
    </lineage>
</organism>
<accession>A0A4Y7KMR4</accession>
<evidence type="ECO:0000256" key="4">
    <source>
        <dbReference type="PROSITE-ProRule" id="PRU00175"/>
    </source>
</evidence>
<feature type="compositionally biased region" description="Low complexity" evidence="5">
    <location>
        <begin position="490"/>
        <end position="526"/>
    </location>
</feature>
<dbReference type="SUPFAM" id="SSF57850">
    <property type="entry name" value="RING/U-box"/>
    <property type="match status" value="1"/>
</dbReference>
<dbReference type="AlphaFoldDB" id="A0A4Y7KMR4"/>
<feature type="compositionally biased region" description="Basic and acidic residues" evidence="5">
    <location>
        <begin position="1025"/>
        <end position="1051"/>
    </location>
</feature>
<reference evidence="7 8" key="1">
    <citation type="journal article" date="2018" name="Science">
        <title>The opium poppy genome and morphinan production.</title>
        <authorList>
            <person name="Guo L."/>
            <person name="Winzer T."/>
            <person name="Yang X."/>
            <person name="Li Y."/>
            <person name="Ning Z."/>
            <person name="He Z."/>
            <person name="Teodor R."/>
            <person name="Lu Y."/>
            <person name="Bowser T.A."/>
            <person name="Graham I.A."/>
            <person name="Ye K."/>
        </authorList>
    </citation>
    <scope>NUCLEOTIDE SEQUENCE [LARGE SCALE GENOMIC DNA]</scope>
    <source>
        <strain evidence="8">cv. HN1</strain>
        <tissue evidence="7">Leaves</tissue>
    </source>
</reference>
<feature type="region of interest" description="Disordered" evidence="5">
    <location>
        <begin position="138"/>
        <end position="159"/>
    </location>
</feature>
<dbReference type="STRING" id="3469.A0A4Y7KMR4"/>
<proteinExistence type="predicted"/>
<name>A0A4Y7KMR4_PAPSO</name>
<feature type="region of interest" description="Disordered" evidence="5">
    <location>
        <begin position="451"/>
        <end position="680"/>
    </location>
</feature>
<evidence type="ECO:0000256" key="5">
    <source>
        <dbReference type="SAM" id="MobiDB-lite"/>
    </source>
</evidence>
<feature type="compositionally biased region" description="Low complexity" evidence="5">
    <location>
        <begin position="321"/>
        <end position="380"/>
    </location>
</feature>
<feature type="compositionally biased region" description="Polar residues" evidence="5">
    <location>
        <begin position="203"/>
        <end position="222"/>
    </location>
</feature>
<evidence type="ECO:0000256" key="2">
    <source>
        <dbReference type="ARBA" id="ARBA00022771"/>
    </source>
</evidence>
<dbReference type="EMBL" id="CM010722">
    <property type="protein sequence ID" value="RZC73398.1"/>
    <property type="molecule type" value="Genomic_DNA"/>
</dbReference>
<dbReference type="OMA" id="LICPNEA"/>
<evidence type="ECO:0000256" key="3">
    <source>
        <dbReference type="ARBA" id="ARBA00022833"/>
    </source>
</evidence>
<feature type="compositionally biased region" description="Polar residues" evidence="5">
    <location>
        <begin position="614"/>
        <end position="637"/>
    </location>
</feature>
<feature type="region of interest" description="Disordered" evidence="5">
    <location>
        <begin position="195"/>
        <end position="230"/>
    </location>
</feature>
<feature type="domain" description="RING-type" evidence="6">
    <location>
        <begin position="20"/>
        <end position="59"/>
    </location>
</feature>
<evidence type="ECO:0000256" key="1">
    <source>
        <dbReference type="ARBA" id="ARBA00022723"/>
    </source>
</evidence>
<dbReference type="InterPro" id="IPR013083">
    <property type="entry name" value="Znf_RING/FYVE/PHD"/>
</dbReference>
<gene>
    <name evidence="7" type="ORF">C5167_048875</name>
</gene>
<keyword evidence="8" id="KW-1185">Reference proteome</keyword>
<dbReference type="GO" id="GO:0008270">
    <property type="term" value="F:zinc ion binding"/>
    <property type="evidence" value="ECO:0007669"/>
    <property type="project" value="UniProtKB-KW"/>
</dbReference>
<dbReference type="InterPro" id="IPR001841">
    <property type="entry name" value="Znf_RING"/>
</dbReference>
<dbReference type="PANTHER" id="PTHR37393">
    <property type="entry name" value="AT-RICH INTERACTIVE DOMAIN-CONTAINING PROTEIN 1A-LIKE"/>
    <property type="match status" value="1"/>
</dbReference>
<dbReference type="Gramene" id="RZC73398">
    <property type="protein sequence ID" value="RZC73398"/>
    <property type="gene ID" value="C5167_048875"/>
</dbReference>
<feature type="compositionally biased region" description="Low complexity" evidence="5">
    <location>
        <begin position="266"/>
        <end position="307"/>
    </location>
</feature>
<feature type="compositionally biased region" description="Polar residues" evidence="5">
    <location>
        <begin position="563"/>
        <end position="582"/>
    </location>
</feature>
<dbReference type="OrthoDB" id="9049620at2759"/>
<feature type="region of interest" description="Disordered" evidence="5">
    <location>
        <begin position="266"/>
        <end position="401"/>
    </location>
</feature>
<evidence type="ECO:0000259" key="6">
    <source>
        <dbReference type="PROSITE" id="PS50089"/>
    </source>
</evidence>
<dbReference type="Gene3D" id="3.30.40.10">
    <property type="entry name" value="Zinc/RING finger domain, C3HC4 (zinc finger)"/>
    <property type="match status" value="1"/>
</dbReference>
<dbReference type="PROSITE" id="PS50089">
    <property type="entry name" value="ZF_RING_2"/>
    <property type="match status" value="1"/>
</dbReference>
<dbReference type="SUPFAM" id="SSF49599">
    <property type="entry name" value="TRAF domain-like"/>
    <property type="match status" value="1"/>
</dbReference>
<feature type="region of interest" description="Disordered" evidence="5">
    <location>
        <begin position="1014"/>
        <end position="1051"/>
    </location>
</feature>